<accession>A0ABS1BQ93</accession>
<protein>
    <submittedName>
        <fullName evidence="1">Uncharacterized protein</fullName>
    </submittedName>
</protein>
<dbReference type="RefSeq" id="WP_200521518.1">
    <property type="nucleotide sequence ID" value="NZ_JAEHNZ010000001.1"/>
</dbReference>
<gene>
    <name evidence="1" type="ORF">JDW22_02245</name>
</gene>
<dbReference type="EMBL" id="JAEHNZ010000001">
    <property type="protein sequence ID" value="MBK0395436.1"/>
    <property type="molecule type" value="Genomic_DNA"/>
</dbReference>
<sequence>MPSNRFSGCPTLRNPMFSKIRHPDYRRMIEQHAAAFSPAEAELLGEILNRFEFDPIQEQALAQAVLQQSRFDPNSGHWADVDDDEDNVGICPHCINPPAPPLRDYLMWREKQAA</sequence>
<name>A0ABS1BQ93_9NEIS</name>
<evidence type="ECO:0000313" key="2">
    <source>
        <dbReference type="Proteomes" id="UP000614058"/>
    </source>
</evidence>
<keyword evidence="2" id="KW-1185">Reference proteome</keyword>
<dbReference type="Proteomes" id="UP000614058">
    <property type="component" value="Unassembled WGS sequence"/>
</dbReference>
<proteinExistence type="predicted"/>
<comment type="caution">
    <text evidence="1">The sequence shown here is derived from an EMBL/GenBank/DDBJ whole genome shotgun (WGS) entry which is preliminary data.</text>
</comment>
<reference evidence="1 2" key="1">
    <citation type="journal article" date="2021" name="Pathogens">
        <title>Isolation and Characterization of Kingella bonacorsii sp. nov., A Novel Kingella Species Detected in a Stable Periodontitis Subject.</title>
        <authorList>
            <person name="Antezack A."/>
            <person name="Boxberger M."/>
            <person name="Rolland C."/>
            <person name="Monnet-Corti V."/>
            <person name="La Scola B."/>
        </authorList>
    </citation>
    <scope>NUCLEOTIDE SEQUENCE [LARGE SCALE GENOMIC DNA]</scope>
    <source>
        <strain evidence="1 2">Marseille-Q4569</strain>
    </source>
</reference>
<organism evidence="1 2">
    <name type="scientific">Kingella bonacorsii</name>
    <dbReference type="NCBI Taxonomy" id="2796361"/>
    <lineage>
        <taxon>Bacteria</taxon>
        <taxon>Pseudomonadati</taxon>
        <taxon>Pseudomonadota</taxon>
        <taxon>Betaproteobacteria</taxon>
        <taxon>Neisseriales</taxon>
        <taxon>Neisseriaceae</taxon>
        <taxon>Kingella</taxon>
    </lineage>
</organism>
<evidence type="ECO:0000313" key="1">
    <source>
        <dbReference type="EMBL" id="MBK0395436.1"/>
    </source>
</evidence>